<feature type="domain" description="YrdC-like" evidence="10">
    <location>
        <begin position="8"/>
        <end position="189"/>
    </location>
</feature>
<dbReference type="OrthoDB" id="9814580at2"/>
<dbReference type="EMBL" id="APNK01000001">
    <property type="protein sequence ID" value="KEZ79339.1"/>
    <property type="molecule type" value="Genomic_DNA"/>
</dbReference>
<keyword evidence="6 9" id="KW-0547">Nucleotide-binding</keyword>
<evidence type="ECO:0000256" key="3">
    <source>
        <dbReference type="ARBA" id="ARBA00022679"/>
    </source>
</evidence>
<dbReference type="InterPro" id="IPR050156">
    <property type="entry name" value="TC-AMP_synthase_SUA5"/>
</dbReference>
<evidence type="ECO:0000256" key="2">
    <source>
        <dbReference type="ARBA" id="ARBA00022490"/>
    </source>
</evidence>
<keyword evidence="7 9" id="KW-0067">ATP-binding</keyword>
<dbReference type="InterPro" id="IPR017945">
    <property type="entry name" value="DHBP_synth_RibB-like_a/b_dom"/>
</dbReference>
<evidence type="ECO:0000259" key="10">
    <source>
        <dbReference type="PROSITE" id="PS51163"/>
    </source>
</evidence>
<dbReference type="HAMAP" id="MF_01852">
    <property type="entry name" value="TsaC"/>
    <property type="match status" value="1"/>
</dbReference>
<comment type="function">
    <text evidence="9">Required for the formation of a threonylcarbamoyl group on adenosine at position 37 (t(6)A37) in tRNAs that read codons beginning with adenine. Catalyzes the conversion of L-threonine, HCO(3)(-)/CO(2) and ATP to give threonylcarbamoyl-AMP (TC-AMP) as the acyladenylate intermediate, with the release of diphosphate.</text>
</comment>
<dbReference type="GO" id="GO:0000049">
    <property type="term" value="F:tRNA binding"/>
    <property type="evidence" value="ECO:0007669"/>
    <property type="project" value="TreeGrafter"/>
</dbReference>
<dbReference type="GO" id="GO:0005737">
    <property type="term" value="C:cytoplasm"/>
    <property type="evidence" value="ECO:0007669"/>
    <property type="project" value="UniProtKB-SubCell"/>
</dbReference>
<dbReference type="SUPFAM" id="SSF55821">
    <property type="entry name" value="YrdC/RibB"/>
    <property type="match status" value="1"/>
</dbReference>
<dbReference type="PATRIC" id="fig|1304275.5.peg.258"/>
<keyword evidence="3 9" id="KW-0808">Transferase</keyword>
<evidence type="ECO:0000256" key="6">
    <source>
        <dbReference type="ARBA" id="ARBA00022741"/>
    </source>
</evidence>
<dbReference type="Pfam" id="PF01300">
    <property type="entry name" value="Sua5_yciO_yrdC"/>
    <property type="match status" value="1"/>
</dbReference>
<dbReference type="Gene3D" id="3.90.870.10">
    <property type="entry name" value="DHBP synthase"/>
    <property type="match status" value="1"/>
</dbReference>
<dbReference type="GO" id="GO:0002949">
    <property type="term" value="P:tRNA threonylcarbamoyladenosine modification"/>
    <property type="evidence" value="ECO:0007669"/>
    <property type="project" value="UniProtKB-UniRule"/>
</dbReference>
<accession>A0A084IRK5</accession>
<evidence type="ECO:0000256" key="4">
    <source>
        <dbReference type="ARBA" id="ARBA00022694"/>
    </source>
</evidence>
<dbReference type="EC" id="2.7.7.87" evidence="9"/>
<dbReference type="PROSITE" id="PS51163">
    <property type="entry name" value="YRDC"/>
    <property type="match status" value="1"/>
</dbReference>
<comment type="caution">
    <text evidence="11">The sequence shown here is derived from an EMBL/GenBank/DDBJ whole genome shotgun (WGS) entry which is preliminary data.</text>
</comment>
<dbReference type="GO" id="GO:0061710">
    <property type="term" value="F:L-threonylcarbamoyladenylate synthase"/>
    <property type="evidence" value="ECO:0007669"/>
    <property type="project" value="UniProtKB-EC"/>
</dbReference>
<evidence type="ECO:0000256" key="9">
    <source>
        <dbReference type="HAMAP-Rule" id="MF_01852"/>
    </source>
</evidence>
<sequence length="189" mass="20019">MLDIHVSPHRLRHAARTLADGGIVAHATEGVWGLAADAYDADAVWRVLAAKQRDVSRGLIVVAADAAQLAPLVDPAADTAWRRAVEAWPGAVTWLLPARADAPRWLTGGQPTIALRETAHGLTRALCHAFGGPIVSTSANVTGCPPVTSTWRARARFGDRVDMVLGGRLDTPGRASTIRDACTNEVIRG</sequence>
<comment type="catalytic activity">
    <reaction evidence="8 9">
        <text>L-threonine + hydrogencarbonate + ATP = L-threonylcarbamoyladenylate + diphosphate + H2O</text>
        <dbReference type="Rhea" id="RHEA:36407"/>
        <dbReference type="ChEBI" id="CHEBI:15377"/>
        <dbReference type="ChEBI" id="CHEBI:17544"/>
        <dbReference type="ChEBI" id="CHEBI:30616"/>
        <dbReference type="ChEBI" id="CHEBI:33019"/>
        <dbReference type="ChEBI" id="CHEBI:57926"/>
        <dbReference type="ChEBI" id="CHEBI:73682"/>
        <dbReference type="EC" id="2.7.7.87"/>
    </reaction>
</comment>
<dbReference type="PANTHER" id="PTHR17490">
    <property type="entry name" value="SUA5"/>
    <property type="match status" value="1"/>
</dbReference>
<evidence type="ECO:0000256" key="1">
    <source>
        <dbReference type="ARBA" id="ARBA00004496"/>
    </source>
</evidence>
<comment type="subcellular location">
    <subcellularLocation>
        <location evidence="1 9">Cytoplasm</location>
    </subcellularLocation>
</comment>
<evidence type="ECO:0000313" key="12">
    <source>
        <dbReference type="Proteomes" id="UP000028302"/>
    </source>
</evidence>
<dbReference type="GO" id="GO:0003725">
    <property type="term" value="F:double-stranded RNA binding"/>
    <property type="evidence" value="ECO:0007669"/>
    <property type="project" value="InterPro"/>
</dbReference>
<evidence type="ECO:0000256" key="7">
    <source>
        <dbReference type="ARBA" id="ARBA00022840"/>
    </source>
</evidence>
<dbReference type="AlphaFoldDB" id="A0A084IRK5"/>
<comment type="similarity">
    <text evidence="9">Belongs to the SUA5 family. TsaC subfamily.</text>
</comment>
<dbReference type="GO" id="GO:0006450">
    <property type="term" value="P:regulation of translational fidelity"/>
    <property type="evidence" value="ECO:0007669"/>
    <property type="project" value="TreeGrafter"/>
</dbReference>
<proteinExistence type="inferred from homology"/>
<protein>
    <recommendedName>
        <fullName evidence="9">Threonylcarbamoyl-AMP synthase</fullName>
        <shortName evidence="9">TC-AMP synthase</shortName>
        <ecNumber evidence="9">2.7.7.87</ecNumber>
    </recommendedName>
    <alternativeName>
        <fullName evidence="9">L-threonylcarbamoyladenylate synthase</fullName>
    </alternativeName>
    <alternativeName>
        <fullName evidence="9">t(6)A37 threonylcarbamoyladenosine biosynthesis protein TsaC</fullName>
    </alternativeName>
    <alternativeName>
        <fullName evidence="9">tRNA threonylcarbamoyladenosine biosynthesis protein TsaC</fullName>
    </alternativeName>
</protein>
<dbReference type="GO" id="GO:0005524">
    <property type="term" value="F:ATP binding"/>
    <property type="evidence" value="ECO:0007669"/>
    <property type="project" value="UniProtKB-UniRule"/>
</dbReference>
<keyword evidence="12" id="KW-1185">Reference proteome</keyword>
<dbReference type="eggNOG" id="COG0009">
    <property type="taxonomic scope" value="Bacteria"/>
</dbReference>
<gene>
    <name evidence="9" type="primary">tsaC</name>
    <name evidence="11" type="ORF">C41B8_01280</name>
</gene>
<organism evidence="11 12">
    <name type="scientific">Salinisphaera hydrothermalis (strain C41B8)</name>
    <dbReference type="NCBI Taxonomy" id="1304275"/>
    <lineage>
        <taxon>Bacteria</taxon>
        <taxon>Pseudomonadati</taxon>
        <taxon>Pseudomonadota</taxon>
        <taxon>Gammaproteobacteria</taxon>
        <taxon>Salinisphaerales</taxon>
        <taxon>Salinisphaeraceae</taxon>
        <taxon>Salinisphaera</taxon>
    </lineage>
</organism>
<keyword evidence="5 9" id="KW-0548">Nucleotidyltransferase</keyword>
<dbReference type="PANTHER" id="PTHR17490:SF18">
    <property type="entry name" value="THREONYLCARBAMOYL-AMP SYNTHASE"/>
    <property type="match status" value="1"/>
</dbReference>
<dbReference type="RefSeq" id="WP_037332936.1">
    <property type="nucleotide sequence ID" value="NZ_APNK01000001.1"/>
</dbReference>
<dbReference type="InterPro" id="IPR023535">
    <property type="entry name" value="TC-AMP_synthase"/>
</dbReference>
<dbReference type="Proteomes" id="UP000028302">
    <property type="component" value="Unassembled WGS sequence"/>
</dbReference>
<name>A0A084IRK5_SALHC</name>
<keyword evidence="2 9" id="KW-0963">Cytoplasm</keyword>
<dbReference type="InterPro" id="IPR006070">
    <property type="entry name" value="Sua5-like_dom"/>
</dbReference>
<reference evidence="11 12" key="1">
    <citation type="submission" date="2013-03" db="EMBL/GenBank/DDBJ databases">
        <title>Salinisphaera hydrothermalis C41B8 Genome Sequencing.</title>
        <authorList>
            <person name="Li C."/>
            <person name="Lai Q."/>
            <person name="Shao Z."/>
        </authorList>
    </citation>
    <scope>NUCLEOTIDE SEQUENCE [LARGE SCALE GENOMIC DNA]</scope>
    <source>
        <strain evidence="11 12">C41B8</strain>
    </source>
</reference>
<evidence type="ECO:0000256" key="8">
    <source>
        <dbReference type="ARBA" id="ARBA00048366"/>
    </source>
</evidence>
<evidence type="ECO:0000256" key="5">
    <source>
        <dbReference type="ARBA" id="ARBA00022695"/>
    </source>
</evidence>
<dbReference type="STRING" id="1304275.C41B8_01280"/>
<evidence type="ECO:0000313" key="11">
    <source>
        <dbReference type="EMBL" id="KEZ79339.1"/>
    </source>
</evidence>
<keyword evidence="4 9" id="KW-0819">tRNA processing</keyword>